<dbReference type="AlphaFoldDB" id="A0ABD3AC37"/>
<keyword evidence="2" id="KW-1185">Reference proteome</keyword>
<name>A0ABD3AC37_9GENT</name>
<reference evidence="1 2" key="1">
    <citation type="submission" date="2024-11" db="EMBL/GenBank/DDBJ databases">
        <title>A near-complete genome assembly of Cinchona calisaya.</title>
        <authorList>
            <person name="Lian D.C."/>
            <person name="Zhao X.W."/>
            <person name="Wei L."/>
        </authorList>
    </citation>
    <scope>NUCLEOTIDE SEQUENCE [LARGE SCALE GENOMIC DNA]</scope>
    <source>
        <tissue evidence="1">Nenye</tissue>
    </source>
</reference>
<evidence type="ECO:0000313" key="2">
    <source>
        <dbReference type="Proteomes" id="UP001630127"/>
    </source>
</evidence>
<protein>
    <submittedName>
        <fullName evidence="1">Uncharacterized protein</fullName>
    </submittedName>
</protein>
<accession>A0ABD3AC37</accession>
<sequence>MEILRHIFSVARIDQNVFYSVVPNRLVEVVESLVMEQEQTFEVELRGVKSVTRRTGFSVGKSCLVLGM</sequence>
<evidence type="ECO:0000313" key="1">
    <source>
        <dbReference type="EMBL" id="KAL3529381.1"/>
    </source>
</evidence>
<organism evidence="1 2">
    <name type="scientific">Cinchona calisaya</name>
    <dbReference type="NCBI Taxonomy" id="153742"/>
    <lineage>
        <taxon>Eukaryota</taxon>
        <taxon>Viridiplantae</taxon>
        <taxon>Streptophyta</taxon>
        <taxon>Embryophyta</taxon>
        <taxon>Tracheophyta</taxon>
        <taxon>Spermatophyta</taxon>
        <taxon>Magnoliopsida</taxon>
        <taxon>eudicotyledons</taxon>
        <taxon>Gunneridae</taxon>
        <taxon>Pentapetalae</taxon>
        <taxon>asterids</taxon>
        <taxon>lamiids</taxon>
        <taxon>Gentianales</taxon>
        <taxon>Rubiaceae</taxon>
        <taxon>Cinchonoideae</taxon>
        <taxon>Cinchoneae</taxon>
        <taxon>Cinchona</taxon>
    </lineage>
</organism>
<comment type="caution">
    <text evidence="1">The sequence shown here is derived from an EMBL/GenBank/DDBJ whole genome shotgun (WGS) entry which is preliminary data.</text>
</comment>
<proteinExistence type="predicted"/>
<dbReference type="Proteomes" id="UP001630127">
    <property type="component" value="Unassembled WGS sequence"/>
</dbReference>
<dbReference type="EMBL" id="JBJUIK010000004">
    <property type="protein sequence ID" value="KAL3529381.1"/>
    <property type="molecule type" value="Genomic_DNA"/>
</dbReference>
<gene>
    <name evidence="1" type="ORF">ACH5RR_008703</name>
</gene>